<evidence type="ECO:0000313" key="2">
    <source>
        <dbReference type="Proteomes" id="UP000195807"/>
    </source>
</evidence>
<protein>
    <recommendedName>
        <fullName evidence="3">Nucleotidyl transferase AbiEii/AbiGii toxin family protein</fullName>
    </recommendedName>
</protein>
<dbReference type="EMBL" id="CP019604">
    <property type="protein sequence ID" value="ARU18340.1"/>
    <property type="molecule type" value="Genomic_DNA"/>
</dbReference>
<name>A0A217EYX9_9SPHN</name>
<proteinExistence type="predicted"/>
<gene>
    <name evidence="1" type="ORF">A9D14_18485</name>
</gene>
<accession>A0A217EYX9</accession>
<keyword evidence="2" id="KW-1185">Reference proteome</keyword>
<reference evidence="1 2" key="1">
    <citation type="submission" date="2017-01" db="EMBL/GenBank/DDBJ databases">
        <title>Complete genome sequence of esterase-producing bacterium Croceicoccus marinus E4A9.</title>
        <authorList>
            <person name="Wu Y.-H."/>
            <person name="Cheng H."/>
            <person name="Xu L."/>
            <person name="Huo Y.-Y."/>
            <person name="Wang C.-S."/>
            <person name="Xu X.-W."/>
        </authorList>
    </citation>
    <scope>NUCLEOTIDE SEQUENCE [LARGE SCALE GENOMIC DNA]</scope>
    <source>
        <strain evidence="1 2">E4A9</strain>
        <plasmid evidence="2">Plasmid pcme4a9ii</plasmid>
    </source>
</reference>
<keyword evidence="1" id="KW-0614">Plasmid</keyword>
<dbReference type="RefSeq" id="WP_066850856.1">
    <property type="nucleotide sequence ID" value="NZ_CP019604.1"/>
</dbReference>
<evidence type="ECO:0008006" key="3">
    <source>
        <dbReference type="Google" id="ProtNLM"/>
    </source>
</evidence>
<sequence length="184" mass="20223">MSLWRPQFEDALKMLAQISAAMDERGYTPPVLVGGGAVELYTQGMVNTGDFDLVATQQEVLEAIMAQHGFVRPKGAGISLRGWIHPDLKLGFEVVGSRLLDGLADDDHLQIVEISDNGAVAVISIEDLIADRMGQYSSGSADEMLGQAKAMFTLSKELDRDYMDRRIREETAQEYGVQDLEDEA</sequence>
<geneLocation type="plasmid" evidence="2">
    <name>pcme4a9ii</name>
</geneLocation>
<dbReference type="STRING" id="450378.GCA_001661675_03713"/>
<evidence type="ECO:0000313" key="1">
    <source>
        <dbReference type="EMBL" id="ARU18340.1"/>
    </source>
</evidence>
<dbReference type="KEGG" id="cman:A9D14_18485"/>
<organism evidence="1 2">
    <name type="scientific">Croceicoccus marinus</name>
    <dbReference type="NCBI Taxonomy" id="450378"/>
    <lineage>
        <taxon>Bacteria</taxon>
        <taxon>Pseudomonadati</taxon>
        <taxon>Pseudomonadota</taxon>
        <taxon>Alphaproteobacteria</taxon>
        <taxon>Sphingomonadales</taxon>
        <taxon>Erythrobacteraceae</taxon>
        <taxon>Croceicoccus</taxon>
    </lineage>
</organism>
<dbReference type="Proteomes" id="UP000195807">
    <property type="component" value="Plasmid pCME4A9II"/>
</dbReference>
<dbReference type="AlphaFoldDB" id="A0A217EYX9"/>
<dbReference type="OrthoDB" id="7432624at2"/>